<protein>
    <submittedName>
        <fullName evidence="2">Uncharacterized protein</fullName>
    </submittedName>
</protein>
<gene>
    <name evidence="2" type="ORF">CDCA_CDCA15G4020</name>
</gene>
<evidence type="ECO:0000256" key="1">
    <source>
        <dbReference type="SAM" id="MobiDB-lite"/>
    </source>
</evidence>
<dbReference type="AlphaFoldDB" id="A0AAV9J084"/>
<feature type="compositionally biased region" description="Polar residues" evidence="1">
    <location>
        <begin position="55"/>
        <end position="65"/>
    </location>
</feature>
<sequence>MKCLSRSTRMVEKLVRAKALARPRWWALKQQVDAASPPPGRRNGARAPSHACDSATPTTAASRTGSKVDWASELRTRDRLRQAVLRQHPELSVRCPVDLFAAKRDARDPLERLVSLLYRLVHEQHLSEEEALRQSESLLSELLGRGDTAADAVGPASPTAAPAPLRTPLSDPITPVQVFQASVEDAERDRTFFSLLRRARTSARVTEGAGNESVKR</sequence>
<feature type="compositionally biased region" description="Low complexity" evidence="1">
    <location>
        <begin position="155"/>
        <end position="169"/>
    </location>
</feature>
<evidence type="ECO:0000313" key="2">
    <source>
        <dbReference type="EMBL" id="KAK4537995.1"/>
    </source>
</evidence>
<dbReference type="Proteomes" id="UP001301350">
    <property type="component" value="Unassembled WGS sequence"/>
</dbReference>
<accession>A0AAV9J084</accession>
<reference evidence="2 3" key="1">
    <citation type="submission" date="2022-07" db="EMBL/GenBank/DDBJ databases">
        <title>Genome-wide signatures of adaptation to extreme environments.</title>
        <authorList>
            <person name="Cho C.H."/>
            <person name="Yoon H.S."/>
        </authorList>
    </citation>
    <scope>NUCLEOTIDE SEQUENCE [LARGE SCALE GENOMIC DNA]</scope>
    <source>
        <strain evidence="2 3">DBV 063 E5</strain>
    </source>
</reference>
<feature type="region of interest" description="Disordered" evidence="1">
    <location>
        <begin position="31"/>
        <end position="67"/>
    </location>
</feature>
<feature type="region of interest" description="Disordered" evidence="1">
    <location>
        <begin position="149"/>
        <end position="169"/>
    </location>
</feature>
<name>A0AAV9J084_CYACA</name>
<proteinExistence type="predicted"/>
<dbReference type="EMBL" id="JANCYW010000015">
    <property type="protein sequence ID" value="KAK4537995.1"/>
    <property type="molecule type" value="Genomic_DNA"/>
</dbReference>
<evidence type="ECO:0000313" key="3">
    <source>
        <dbReference type="Proteomes" id="UP001301350"/>
    </source>
</evidence>
<comment type="caution">
    <text evidence="2">The sequence shown here is derived from an EMBL/GenBank/DDBJ whole genome shotgun (WGS) entry which is preliminary data.</text>
</comment>
<keyword evidence="3" id="KW-1185">Reference proteome</keyword>
<organism evidence="2 3">
    <name type="scientific">Cyanidium caldarium</name>
    <name type="common">Red alga</name>
    <dbReference type="NCBI Taxonomy" id="2771"/>
    <lineage>
        <taxon>Eukaryota</taxon>
        <taxon>Rhodophyta</taxon>
        <taxon>Bangiophyceae</taxon>
        <taxon>Cyanidiales</taxon>
        <taxon>Cyanidiaceae</taxon>
        <taxon>Cyanidium</taxon>
    </lineage>
</organism>